<dbReference type="Proteomes" id="UP000274909">
    <property type="component" value="Unassembled WGS sequence"/>
</dbReference>
<dbReference type="PANTHER" id="PTHR43649">
    <property type="entry name" value="ARABINOSE-BINDING PROTEIN-RELATED"/>
    <property type="match status" value="1"/>
</dbReference>
<proteinExistence type="predicted"/>
<dbReference type="SUPFAM" id="SSF53850">
    <property type="entry name" value="Periplasmic binding protein-like II"/>
    <property type="match status" value="1"/>
</dbReference>
<feature type="signal peptide" evidence="1">
    <location>
        <begin position="1"/>
        <end position="27"/>
    </location>
</feature>
<name>A0A433JR79_9MICO</name>
<dbReference type="EMBL" id="RZGZ01000003">
    <property type="protein sequence ID" value="RUQ99111.1"/>
    <property type="molecule type" value="Genomic_DNA"/>
</dbReference>
<dbReference type="InterPro" id="IPR006059">
    <property type="entry name" value="SBP"/>
</dbReference>
<evidence type="ECO:0000256" key="1">
    <source>
        <dbReference type="SAM" id="SignalP"/>
    </source>
</evidence>
<protein>
    <submittedName>
        <fullName evidence="2">Extracellular solute-binding protein</fullName>
    </submittedName>
</protein>
<dbReference type="PROSITE" id="PS51257">
    <property type="entry name" value="PROKAR_LIPOPROTEIN"/>
    <property type="match status" value="1"/>
</dbReference>
<sequence length="449" mass="46383">MRIPTRSTPVRRLALAGLVGVTVVALAGCAAPGAGGGSDAAEQEDIAEQVTADQVADLGDITLTMWADQAEEPLMDLLVPAYEEAYPNVTVDITYKSFDDLIATVVNAANSANAPDLFQGNIGYAVDGALVKAGLVRPLDDVADVYGWNEGTGASTLAPSKWNDDATTFGDGTLYGMSPISEVQGIYYNTSKLEALGLDAPASIDDLEAALPVAAASGETPIMLGNADQYAGTHIFSDIAATTQDPADIRAWIGGDPDQSFVTDGNVEAAETMAEWADAGYFGDGYDGLGNEDAIARFADGDGVFFVGGSWNGASLNAAEFGFGALASGGVGATASPWHISSSSENAIASIAFLEMLHSPETGQWILDTGRLPVITDGVTAGDELQQQTLDALTATIDAGTQVGYYDWTTTDMLTVMGGGLQEVMAGRSSADDFVETVQAAWADGHGSE</sequence>
<accession>A0A433JR79</accession>
<dbReference type="RefSeq" id="WP_127050674.1">
    <property type="nucleotide sequence ID" value="NZ_RZGZ01000003.1"/>
</dbReference>
<gene>
    <name evidence="2" type="ORF">ELQ94_12415</name>
</gene>
<dbReference type="Gene3D" id="3.40.190.10">
    <property type="entry name" value="Periplasmic binding protein-like II"/>
    <property type="match status" value="2"/>
</dbReference>
<dbReference type="AlphaFoldDB" id="A0A433JR79"/>
<organism evidence="2 3">
    <name type="scientific">Labedella endophytica</name>
    <dbReference type="NCBI Taxonomy" id="1523160"/>
    <lineage>
        <taxon>Bacteria</taxon>
        <taxon>Bacillati</taxon>
        <taxon>Actinomycetota</taxon>
        <taxon>Actinomycetes</taxon>
        <taxon>Micrococcales</taxon>
        <taxon>Microbacteriaceae</taxon>
        <taxon>Labedella</taxon>
    </lineage>
</organism>
<keyword evidence="1" id="KW-0732">Signal</keyword>
<evidence type="ECO:0000313" key="3">
    <source>
        <dbReference type="Proteomes" id="UP000274909"/>
    </source>
</evidence>
<keyword evidence="3" id="KW-1185">Reference proteome</keyword>
<feature type="chain" id="PRO_5039170507" evidence="1">
    <location>
        <begin position="28"/>
        <end position="449"/>
    </location>
</feature>
<dbReference type="Pfam" id="PF13416">
    <property type="entry name" value="SBP_bac_8"/>
    <property type="match status" value="1"/>
</dbReference>
<dbReference type="OrthoDB" id="358201at2"/>
<evidence type="ECO:0000313" key="2">
    <source>
        <dbReference type="EMBL" id="RUQ99111.1"/>
    </source>
</evidence>
<dbReference type="InterPro" id="IPR050490">
    <property type="entry name" value="Bact_solute-bd_prot1"/>
</dbReference>
<comment type="caution">
    <text evidence="2">The sequence shown here is derived from an EMBL/GenBank/DDBJ whole genome shotgun (WGS) entry which is preliminary data.</text>
</comment>
<reference evidence="2 3" key="1">
    <citation type="submission" date="2018-12" db="EMBL/GenBank/DDBJ databases">
        <authorList>
            <person name="Li F."/>
        </authorList>
    </citation>
    <scope>NUCLEOTIDE SEQUENCE [LARGE SCALE GENOMIC DNA]</scope>
    <source>
        <strain evidence="2 3">EGI 6500705</strain>
    </source>
</reference>